<dbReference type="Proteomes" id="UP000265520">
    <property type="component" value="Unassembled WGS sequence"/>
</dbReference>
<feature type="non-terminal residue" evidence="1">
    <location>
        <position position="1"/>
    </location>
</feature>
<evidence type="ECO:0000313" key="1">
    <source>
        <dbReference type="EMBL" id="MCI54417.1"/>
    </source>
</evidence>
<name>A0A392T214_9FABA</name>
<keyword evidence="2" id="KW-1185">Reference proteome</keyword>
<reference evidence="1 2" key="1">
    <citation type="journal article" date="2018" name="Front. Plant Sci.">
        <title>Red Clover (Trifolium pratense) and Zigzag Clover (T. medium) - A Picture of Genomic Similarities and Differences.</title>
        <authorList>
            <person name="Dluhosova J."/>
            <person name="Istvanek J."/>
            <person name="Nedelnik J."/>
            <person name="Repkova J."/>
        </authorList>
    </citation>
    <scope>NUCLEOTIDE SEQUENCE [LARGE SCALE GENOMIC DNA]</scope>
    <source>
        <strain evidence="2">cv. 10/8</strain>
        <tissue evidence="1">Leaf</tissue>
    </source>
</reference>
<protein>
    <submittedName>
        <fullName evidence="1">Uncharacterized protein</fullName>
    </submittedName>
</protein>
<sequence>ANADPYAWVADEPRLTVSKYADCGDDIPEDMFTVIQNPPLEVWGVRVLSAARRICSAFKWGTIPMYQIA</sequence>
<evidence type="ECO:0000313" key="2">
    <source>
        <dbReference type="Proteomes" id="UP000265520"/>
    </source>
</evidence>
<dbReference type="AlphaFoldDB" id="A0A392T214"/>
<comment type="caution">
    <text evidence="1">The sequence shown here is derived from an EMBL/GenBank/DDBJ whole genome shotgun (WGS) entry which is preliminary data.</text>
</comment>
<accession>A0A392T214</accession>
<proteinExistence type="predicted"/>
<organism evidence="1 2">
    <name type="scientific">Trifolium medium</name>
    <dbReference type="NCBI Taxonomy" id="97028"/>
    <lineage>
        <taxon>Eukaryota</taxon>
        <taxon>Viridiplantae</taxon>
        <taxon>Streptophyta</taxon>
        <taxon>Embryophyta</taxon>
        <taxon>Tracheophyta</taxon>
        <taxon>Spermatophyta</taxon>
        <taxon>Magnoliopsida</taxon>
        <taxon>eudicotyledons</taxon>
        <taxon>Gunneridae</taxon>
        <taxon>Pentapetalae</taxon>
        <taxon>rosids</taxon>
        <taxon>fabids</taxon>
        <taxon>Fabales</taxon>
        <taxon>Fabaceae</taxon>
        <taxon>Papilionoideae</taxon>
        <taxon>50 kb inversion clade</taxon>
        <taxon>NPAAA clade</taxon>
        <taxon>Hologalegina</taxon>
        <taxon>IRL clade</taxon>
        <taxon>Trifolieae</taxon>
        <taxon>Trifolium</taxon>
    </lineage>
</organism>
<feature type="non-terminal residue" evidence="1">
    <location>
        <position position="69"/>
    </location>
</feature>
<dbReference type="EMBL" id="LXQA010478869">
    <property type="protein sequence ID" value="MCI54417.1"/>
    <property type="molecule type" value="Genomic_DNA"/>
</dbReference>